<proteinExistence type="predicted"/>
<dbReference type="WBParaSite" id="GPUH_0001382401-mRNA-1">
    <property type="protein sequence ID" value="GPUH_0001382401-mRNA-1"/>
    <property type="gene ID" value="GPUH_0001382401"/>
</dbReference>
<dbReference type="GO" id="GO:0005737">
    <property type="term" value="C:cytoplasm"/>
    <property type="evidence" value="ECO:0007669"/>
    <property type="project" value="TreeGrafter"/>
</dbReference>
<organism evidence="4">
    <name type="scientific">Gongylonema pulchrum</name>
    <dbReference type="NCBI Taxonomy" id="637853"/>
    <lineage>
        <taxon>Eukaryota</taxon>
        <taxon>Metazoa</taxon>
        <taxon>Ecdysozoa</taxon>
        <taxon>Nematoda</taxon>
        <taxon>Chromadorea</taxon>
        <taxon>Rhabditida</taxon>
        <taxon>Spirurina</taxon>
        <taxon>Spiruromorpha</taxon>
        <taxon>Spiruroidea</taxon>
        <taxon>Gongylonematidae</taxon>
        <taxon>Gongylonema</taxon>
    </lineage>
</organism>
<sequence>MLDLLVFAGERQLILWMIVDLMPILADHREYSKSSYSYIPKMLELDDADVVAIRRLIEERLSDVWRWMETLMDRAEAQFRFGSALMASPSIAAVLRKEKKVAHSKAETPKMSPRPEAGNAPSTPVRRQDLSVASTPIPGTIKKDEQNANSSASLEDFFGYIMSQMRSHASENGDDVPIIEFNALSALAFVVDAYLSLIDMLEKLDAKIASGTGTTENTATGKEFIDMFQGDDEPASGAKKPTGSSSSAPIGEFFQRSNSLLYPGIATASSYHAFEHKCADSLALAERPQLLRPGIEKEEMFGLPVKHKTTGEHQKTVREHGAEHPAHQGLVSPWSNYQEMLPPSSLAKIHEEKETVTSSGVARPNVIVHSKSVSSESIPQGSGNYVVAAATALSLRDKSFLILAPEEEIWTFHEQLLVACGGEVTGSMLLSEMAGFSVRESQFRKKMDKFKAAQTKDLTFEIERDKHEMIAQTIRQLNMHYARRVNTSSSTTSSPNTSANVSRETGAARAVRLMNVSMVSAGNKDDDTPPLACHKVKVTFKNEPGEGSGVARSFYAAVADAFLTMKRLPTEAQILAAFGSVPTELPQPQQAGALPVKIIGNRQSSMRSNVRERQAILSNSMSGSGRRRGLRSRYALSASAAPFYSRRHPQLNDPAVVGEESAPAQSASDLALADLPPSWEPDRETLGERLLARIRTLRSVKFTSILYLLQIKLK</sequence>
<evidence type="ECO:0000313" key="2">
    <source>
        <dbReference type="EMBL" id="VDN23025.1"/>
    </source>
</evidence>
<dbReference type="GO" id="GO:0005634">
    <property type="term" value="C:nucleus"/>
    <property type="evidence" value="ECO:0007669"/>
    <property type="project" value="TreeGrafter"/>
</dbReference>
<dbReference type="GO" id="GO:0090263">
    <property type="term" value="P:positive regulation of canonical Wnt signaling pathway"/>
    <property type="evidence" value="ECO:0007669"/>
    <property type="project" value="TreeGrafter"/>
</dbReference>
<reference evidence="4" key="1">
    <citation type="submission" date="2016-06" db="UniProtKB">
        <authorList>
            <consortium name="WormBaseParasite"/>
        </authorList>
    </citation>
    <scope>IDENTIFICATION</scope>
</reference>
<accession>A0A183DYL8</accession>
<evidence type="ECO:0000313" key="4">
    <source>
        <dbReference type="WBParaSite" id="GPUH_0001382401-mRNA-1"/>
    </source>
</evidence>
<dbReference type="GO" id="GO:0034450">
    <property type="term" value="F:ubiquitin-ubiquitin ligase activity"/>
    <property type="evidence" value="ECO:0007669"/>
    <property type="project" value="TreeGrafter"/>
</dbReference>
<dbReference type="Proteomes" id="UP000271098">
    <property type="component" value="Unassembled WGS sequence"/>
</dbReference>
<feature type="region of interest" description="Disordered" evidence="1">
    <location>
        <begin position="228"/>
        <end position="249"/>
    </location>
</feature>
<reference evidence="2 3" key="2">
    <citation type="submission" date="2018-11" db="EMBL/GenBank/DDBJ databases">
        <authorList>
            <consortium name="Pathogen Informatics"/>
        </authorList>
    </citation>
    <scope>NUCLEOTIDE SEQUENCE [LARGE SCALE GENOMIC DNA]</scope>
</reference>
<protein>
    <submittedName>
        <fullName evidence="4">Rab-GAP TBC domain-containing protein</fullName>
    </submittedName>
</protein>
<dbReference type="PANTHER" id="PTHR46276">
    <property type="entry name" value="E3 UBIQUITIN-PROTEIN LIGASE UBR5"/>
    <property type="match status" value="1"/>
</dbReference>
<feature type="region of interest" description="Disordered" evidence="1">
    <location>
        <begin position="103"/>
        <end position="148"/>
    </location>
</feature>
<dbReference type="OrthoDB" id="5806595at2759"/>
<dbReference type="PANTHER" id="PTHR46276:SF1">
    <property type="entry name" value="E3 UBIQUITIN-PROTEIN LIGASE UBR5"/>
    <property type="match status" value="1"/>
</dbReference>
<dbReference type="EMBL" id="UYRT01080590">
    <property type="protein sequence ID" value="VDN23025.1"/>
    <property type="molecule type" value="Genomic_DNA"/>
</dbReference>
<feature type="region of interest" description="Disordered" evidence="1">
    <location>
        <begin position="485"/>
        <end position="505"/>
    </location>
</feature>
<evidence type="ECO:0000256" key="1">
    <source>
        <dbReference type="SAM" id="MobiDB-lite"/>
    </source>
</evidence>
<gene>
    <name evidence="2" type="ORF">GPUH_LOCUS13809</name>
</gene>
<feature type="compositionally biased region" description="Low complexity" evidence="1">
    <location>
        <begin position="486"/>
        <end position="502"/>
    </location>
</feature>
<name>A0A183DYL8_9BILA</name>
<dbReference type="AlphaFoldDB" id="A0A183DYL8"/>
<keyword evidence="3" id="KW-1185">Reference proteome</keyword>
<evidence type="ECO:0000313" key="3">
    <source>
        <dbReference type="Proteomes" id="UP000271098"/>
    </source>
</evidence>
<dbReference type="GO" id="GO:0000209">
    <property type="term" value="P:protein polyubiquitination"/>
    <property type="evidence" value="ECO:0007669"/>
    <property type="project" value="TreeGrafter"/>
</dbReference>